<name>A0ACC2IM55_9PEZI</name>
<evidence type="ECO:0000313" key="1">
    <source>
        <dbReference type="EMBL" id="KAJ8116286.1"/>
    </source>
</evidence>
<comment type="caution">
    <text evidence="1">The sequence shown here is derived from an EMBL/GenBank/DDBJ whole genome shotgun (WGS) entry which is preliminary data.</text>
</comment>
<proteinExistence type="predicted"/>
<dbReference type="EMBL" id="JAPESX010001212">
    <property type="protein sequence ID" value="KAJ8116286.1"/>
    <property type="molecule type" value="Genomic_DNA"/>
</dbReference>
<evidence type="ECO:0000313" key="2">
    <source>
        <dbReference type="Proteomes" id="UP001153334"/>
    </source>
</evidence>
<reference evidence="1" key="1">
    <citation type="submission" date="2022-11" db="EMBL/GenBank/DDBJ databases">
        <title>Genome Sequence of Nemania bipapillata.</title>
        <authorList>
            <person name="Buettner E."/>
        </authorList>
    </citation>
    <scope>NUCLEOTIDE SEQUENCE</scope>
    <source>
        <strain evidence="1">CP14</strain>
    </source>
</reference>
<gene>
    <name evidence="1" type="ORF">ONZ43_g4475</name>
</gene>
<accession>A0ACC2IM55</accession>
<organism evidence="1 2">
    <name type="scientific">Nemania bipapillata</name>
    <dbReference type="NCBI Taxonomy" id="110536"/>
    <lineage>
        <taxon>Eukaryota</taxon>
        <taxon>Fungi</taxon>
        <taxon>Dikarya</taxon>
        <taxon>Ascomycota</taxon>
        <taxon>Pezizomycotina</taxon>
        <taxon>Sordariomycetes</taxon>
        <taxon>Xylariomycetidae</taxon>
        <taxon>Xylariales</taxon>
        <taxon>Xylariaceae</taxon>
        <taxon>Nemania</taxon>
    </lineage>
</organism>
<keyword evidence="2" id="KW-1185">Reference proteome</keyword>
<protein>
    <submittedName>
        <fullName evidence="1">Uncharacterized protein</fullName>
    </submittedName>
</protein>
<sequence length="277" mass="32050">MVSSRKRVLRDVEPDEATQHPPSESDLLQSVRNSWQFANLFQWIYLFGRAVKIDENFDIDDLEAECLKPESTTLVDIGLALLKFVSSHRGLTHDLFDEYTRRQYVAKAPDRNPFGIDVSPARFNDFDALLKIRVLQQLTQWVMLHPERIREKMDEQKPSDQTDWRIEPTGWDSKDRTYYILDDNRLYRLTPAPPVLPVWKPKKNTKKAKSAARASKRRRTSRSGAQSRDIVDDDLASDVEEVSKPEDDGLGGAKWECIGVSLDDIQRFIATMRKDSR</sequence>
<dbReference type="Proteomes" id="UP001153334">
    <property type="component" value="Unassembled WGS sequence"/>
</dbReference>